<protein>
    <submittedName>
        <fullName evidence="7">Type IV pili methyl-accepting chemotaxis transducer N-terminal domain-containing protein</fullName>
    </submittedName>
</protein>
<keyword evidence="4" id="KW-0472">Membrane</keyword>
<feature type="domain" description="NarX-like N-terminal" evidence="6">
    <location>
        <begin position="147"/>
        <end position="229"/>
    </location>
</feature>
<dbReference type="AlphaFoldDB" id="A0A9D7PPX9"/>
<proteinExistence type="predicted"/>
<evidence type="ECO:0000256" key="2">
    <source>
        <dbReference type="ARBA" id="ARBA00022692"/>
    </source>
</evidence>
<name>A0A9D7PPX9_9PROT</name>
<evidence type="ECO:0000256" key="5">
    <source>
        <dbReference type="SAM" id="SignalP"/>
    </source>
</evidence>
<evidence type="ECO:0000256" key="4">
    <source>
        <dbReference type="ARBA" id="ARBA00023136"/>
    </source>
</evidence>
<comment type="subcellular location">
    <subcellularLocation>
        <location evidence="1">Membrane</location>
        <topology evidence="1">Multi-pass membrane protein</topology>
    </subcellularLocation>
</comment>
<evidence type="ECO:0000256" key="1">
    <source>
        <dbReference type="ARBA" id="ARBA00004141"/>
    </source>
</evidence>
<dbReference type="GO" id="GO:0016020">
    <property type="term" value="C:membrane"/>
    <property type="evidence" value="ECO:0007669"/>
    <property type="project" value="UniProtKB-SubCell"/>
</dbReference>
<accession>A0A9D7PPX9</accession>
<evidence type="ECO:0000313" key="7">
    <source>
        <dbReference type="EMBL" id="MBK8523781.1"/>
    </source>
</evidence>
<evidence type="ECO:0000313" key="8">
    <source>
        <dbReference type="Proteomes" id="UP000886689"/>
    </source>
</evidence>
<keyword evidence="3" id="KW-1133">Transmembrane helix</keyword>
<evidence type="ECO:0000256" key="3">
    <source>
        <dbReference type="ARBA" id="ARBA00022989"/>
    </source>
</evidence>
<feature type="chain" id="PRO_5039731014" evidence="5">
    <location>
        <begin position="26"/>
        <end position="265"/>
    </location>
</feature>
<organism evidence="7 8">
    <name type="scientific">Candidatus Proximibacter danicus</name>
    <dbReference type="NCBI Taxonomy" id="2954365"/>
    <lineage>
        <taxon>Bacteria</taxon>
        <taxon>Pseudomonadati</taxon>
        <taxon>Pseudomonadota</taxon>
        <taxon>Betaproteobacteria</taxon>
        <taxon>Candidatus Proximibacter</taxon>
    </lineage>
</organism>
<gene>
    <name evidence="7" type="ORF">IPL58_06480</name>
</gene>
<dbReference type="EMBL" id="JADJUC010000005">
    <property type="protein sequence ID" value="MBK8523781.1"/>
    <property type="molecule type" value="Genomic_DNA"/>
</dbReference>
<comment type="caution">
    <text evidence="7">The sequence shown here is derived from an EMBL/GenBank/DDBJ whole genome shotgun (WGS) entry which is preliminary data.</text>
</comment>
<feature type="domain" description="NarX-like N-terminal" evidence="6">
    <location>
        <begin position="30"/>
        <end position="108"/>
    </location>
</feature>
<dbReference type="Proteomes" id="UP000886689">
    <property type="component" value="Unassembled WGS sequence"/>
</dbReference>
<sequence>MKTTVGSIFRAALLGCLMAAGVAQAQITDINSAINKAGRERMLSQRMAKAYFQLGLGVDTDRSKRVLDSSISLFDRQLVELKNFAPTPEIKDTYQKLEGAWIAYKDSLVGAPPNPEGGKKVLALSEQVLALAQQGTVQLEKHSGTTAGRLVNISGRQRMLSQRMAKFYQALAWGASDANSAAELEKARKDFAAAHQELSSAPSNTPQIKEALELVKQQWFFFENALNQKSTGDKKQLTGNVATTSERILEEMETVVGLYERLTTK</sequence>
<reference evidence="7" key="1">
    <citation type="submission" date="2020-10" db="EMBL/GenBank/DDBJ databases">
        <title>Connecting structure to function with the recovery of over 1000 high-quality activated sludge metagenome-assembled genomes encoding full-length rRNA genes using long-read sequencing.</title>
        <authorList>
            <person name="Singleton C.M."/>
            <person name="Petriglieri F."/>
            <person name="Kristensen J.M."/>
            <person name="Kirkegaard R.H."/>
            <person name="Michaelsen T.Y."/>
            <person name="Andersen M.H."/>
            <person name="Karst S.M."/>
            <person name="Dueholm M.S."/>
            <person name="Nielsen P.H."/>
            <person name="Albertsen M."/>
        </authorList>
    </citation>
    <scope>NUCLEOTIDE SEQUENCE</scope>
    <source>
        <strain evidence="7">Hirt_18-Q3-R61-65_BATAC.395</strain>
    </source>
</reference>
<keyword evidence="2" id="KW-0812">Transmembrane</keyword>
<keyword evidence="5" id="KW-0732">Signal</keyword>
<feature type="signal peptide" evidence="5">
    <location>
        <begin position="1"/>
        <end position="25"/>
    </location>
</feature>
<evidence type="ECO:0000259" key="6">
    <source>
        <dbReference type="Pfam" id="PF13675"/>
    </source>
</evidence>
<dbReference type="InterPro" id="IPR029095">
    <property type="entry name" value="NarX-like_N"/>
</dbReference>
<dbReference type="Pfam" id="PF13675">
    <property type="entry name" value="PilJ"/>
    <property type="match status" value="2"/>
</dbReference>